<evidence type="ECO:0000259" key="2">
    <source>
        <dbReference type="Pfam" id="PF07811"/>
    </source>
</evidence>
<dbReference type="EMBL" id="JAGGMB010000004">
    <property type="protein sequence ID" value="MBP2077506.1"/>
    <property type="molecule type" value="Genomic_DNA"/>
</dbReference>
<keyword evidence="1" id="KW-0472">Membrane</keyword>
<dbReference type="Pfam" id="PF07811">
    <property type="entry name" value="TadE"/>
    <property type="match status" value="1"/>
</dbReference>
<dbReference type="InterPro" id="IPR012495">
    <property type="entry name" value="TadE-like_dom"/>
</dbReference>
<proteinExistence type="predicted"/>
<comment type="caution">
    <text evidence="3">The sequence shown here is derived from an EMBL/GenBank/DDBJ whole genome shotgun (WGS) entry which is preliminary data.</text>
</comment>
<evidence type="ECO:0000313" key="4">
    <source>
        <dbReference type="Proteomes" id="UP001138793"/>
    </source>
</evidence>
<keyword evidence="4" id="KW-1185">Reference proteome</keyword>
<organism evidence="3 4">
    <name type="scientific">Oceanobacillus polygoni</name>
    <dbReference type="NCBI Taxonomy" id="1235259"/>
    <lineage>
        <taxon>Bacteria</taxon>
        <taxon>Bacillati</taxon>
        <taxon>Bacillota</taxon>
        <taxon>Bacilli</taxon>
        <taxon>Bacillales</taxon>
        <taxon>Bacillaceae</taxon>
        <taxon>Oceanobacillus</taxon>
    </lineage>
</organism>
<dbReference type="Proteomes" id="UP001138793">
    <property type="component" value="Unassembled WGS sequence"/>
</dbReference>
<sequence>MRFKSENGSITLEAALVLPFFMLFIVFMASIIRISVAEIALNKSVSETAQILSTHAYPITILSNQIENLASDKLSGISTDIISLEDVEKVVGTSLKEFLDFDPSSSNYFDELGTSVLTPIVQEKFAKNMNSNSVTESSLNVEVELPRSINGGTDSYIGITASYDLDLTVPFVDRTITIKKQAYERLWIGGY</sequence>
<protein>
    <recommendedName>
        <fullName evidence="2">TadE-like domain-containing protein</fullName>
    </recommendedName>
</protein>
<reference evidence="3" key="1">
    <citation type="submission" date="2021-03" db="EMBL/GenBank/DDBJ databases">
        <title>Genomic Encyclopedia of Type Strains, Phase IV (KMG-IV): sequencing the most valuable type-strain genomes for metagenomic binning, comparative biology and taxonomic classification.</title>
        <authorList>
            <person name="Goeker M."/>
        </authorList>
    </citation>
    <scope>NUCLEOTIDE SEQUENCE</scope>
    <source>
        <strain evidence="3">DSM 107338</strain>
    </source>
</reference>
<feature type="transmembrane region" description="Helical" evidence="1">
    <location>
        <begin position="12"/>
        <end position="32"/>
    </location>
</feature>
<name>A0A9X0YV15_9BACI</name>
<evidence type="ECO:0000256" key="1">
    <source>
        <dbReference type="SAM" id="Phobius"/>
    </source>
</evidence>
<dbReference type="AlphaFoldDB" id="A0A9X0YV15"/>
<gene>
    <name evidence="3" type="ORF">J2Z64_001758</name>
</gene>
<accession>A0A9X0YV15</accession>
<keyword evidence="1" id="KW-1133">Transmembrane helix</keyword>
<keyword evidence="1" id="KW-0812">Transmembrane</keyword>
<feature type="domain" description="TadE-like" evidence="2">
    <location>
        <begin position="8"/>
        <end position="49"/>
    </location>
</feature>
<dbReference type="RefSeq" id="WP_149475441.1">
    <property type="nucleotide sequence ID" value="NZ_JAGGMB010000004.1"/>
</dbReference>
<dbReference type="OrthoDB" id="2388573at2"/>
<evidence type="ECO:0000313" key="3">
    <source>
        <dbReference type="EMBL" id="MBP2077506.1"/>
    </source>
</evidence>